<proteinExistence type="predicted"/>
<protein>
    <submittedName>
        <fullName evidence="2">Uncharacterized protein</fullName>
    </submittedName>
</protein>
<evidence type="ECO:0000313" key="2">
    <source>
        <dbReference type="EMBL" id="KAF2547003.1"/>
    </source>
</evidence>
<name>A0A8S9GMB7_BRACR</name>
<feature type="region of interest" description="Disordered" evidence="1">
    <location>
        <begin position="79"/>
        <end position="119"/>
    </location>
</feature>
<dbReference type="AlphaFoldDB" id="A0A8S9GMB7"/>
<dbReference type="EMBL" id="QGKY02001925">
    <property type="protein sequence ID" value="KAF2547003.1"/>
    <property type="molecule type" value="Genomic_DNA"/>
</dbReference>
<comment type="caution">
    <text evidence="2">The sequence shown here is derived from an EMBL/GenBank/DDBJ whole genome shotgun (WGS) entry which is preliminary data.</text>
</comment>
<accession>A0A8S9GMB7</accession>
<sequence>MFSGMEVFIDNLIRISIDTPFKISIDRAIAASIDTSSRKLYGQVHAPQYQKQQGTNIALFKSCMLRTLNLQRKMQRIERQHHPFVDQHSPSTVDRDYSSGDCHYPPDIDRKSTSDIDRY</sequence>
<reference evidence="2" key="1">
    <citation type="submission" date="2019-12" db="EMBL/GenBank/DDBJ databases">
        <title>Genome sequencing and annotation of Brassica cretica.</title>
        <authorList>
            <person name="Studholme D.J."/>
            <person name="Sarris P.F."/>
        </authorList>
    </citation>
    <scope>NUCLEOTIDE SEQUENCE</scope>
    <source>
        <strain evidence="2">PFS-102/07</strain>
        <tissue evidence="2">Leaf</tissue>
    </source>
</reference>
<gene>
    <name evidence="2" type="ORF">F2Q70_00022257</name>
</gene>
<organism evidence="2">
    <name type="scientific">Brassica cretica</name>
    <name type="common">Mustard</name>
    <dbReference type="NCBI Taxonomy" id="69181"/>
    <lineage>
        <taxon>Eukaryota</taxon>
        <taxon>Viridiplantae</taxon>
        <taxon>Streptophyta</taxon>
        <taxon>Embryophyta</taxon>
        <taxon>Tracheophyta</taxon>
        <taxon>Spermatophyta</taxon>
        <taxon>Magnoliopsida</taxon>
        <taxon>eudicotyledons</taxon>
        <taxon>Gunneridae</taxon>
        <taxon>Pentapetalae</taxon>
        <taxon>rosids</taxon>
        <taxon>malvids</taxon>
        <taxon>Brassicales</taxon>
        <taxon>Brassicaceae</taxon>
        <taxon>Brassiceae</taxon>
        <taxon>Brassica</taxon>
    </lineage>
</organism>
<evidence type="ECO:0000256" key="1">
    <source>
        <dbReference type="SAM" id="MobiDB-lite"/>
    </source>
</evidence>
<feature type="compositionally biased region" description="Basic and acidic residues" evidence="1">
    <location>
        <begin position="93"/>
        <end position="119"/>
    </location>
</feature>